<evidence type="ECO:0000313" key="2">
    <source>
        <dbReference type="Proteomes" id="UP000190135"/>
    </source>
</evidence>
<organism evidence="1 2">
    <name type="scientific">Consotaella salsifontis</name>
    <dbReference type="NCBI Taxonomy" id="1365950"/>
    <lineage>
        <taxon>Bacteria</taxon>
        <taxon>Pseudomonadati</taxon>
        <taxon>Pseudomonadota</taxon>
        <taxon>Alphaproteobacteria</taxon>
        <taxon>Hyphomicrobiales</taxon>
        <taxon>Aurantimonadaceae</taxon>
        <taxon>Consotaella</taxon>
    </lineage>
</organism>
<evidence type="ECO:0000313" key="1">
    <source>
        <dbReference type="EMBL" id="SKA08248.1"/>
    </source>
</evidence>
<dbReference type="RefSeq" id="WP_165690821.1">
    <property type="nucleotide sequence ID" value="NZ_FUXL01000005.1"/>
</dbReference>
<reference evidence="1 2" key="1">
    <citation type="submission" date="2017-02" db="EMBL/GenBank/DDBJ databases">
        <authorList>
            <person name="Peterson S.W."/>
        </authorList>
    </citation>
    <scope>NUCLEOTIDE SEQUENCE [LARGE SCALE GENOMIC DNA]</scope>
    <source>
        <strain evidence="1 2">USBA 369</strain>
    </source>
</reference>
<dbReference type="EMBL" id="FUXL01000005">
    <property type="protein sequence ID" value="SKA08248.1"/>
    <property type="molecule type" value="Genomic_DNA"/>
</dbReference>
<gene>
    <name evidence="1" type="ORF">SAMN05428963_105315</name>
</gene>
<accession>A0A1T4QY27</accession>
<dbReference type="Proteomes" id="UP000190135">
    <property type="component" value="Unassembled WGS sequence"/>
</dbReference>
<evidence type="ECO:0008006" key="3">
    <source>
        <dbReference type="Google" id="ProtNLM"/>
    </source>
</evidence>
<name>A0A1T4QY27_9HYPH</name>
<sequence>MLRQEQFAARAFEDVLDEVWHAGLGEEGEDRAFRMTSDGFWNVLSTIEAAFGPTAADQAREGYALHAGSSPDLRPFNADPAMVAEELGPLDGLSVEELKRLRRRFAATNHPDLFGPQFRETANRRMTVANALIDGALKAAS</sequence>
<protein>
    <recommendedName>
        <fullName evidence="3">J domain-containing protein</fullName>
    </recommendedName>
</protein>
<dbReference type="AlphaFoldDB" id="A0A1T4QY27"/>
<keyword evidence="2" id="KW-1185">Reference proteome</keyword>
<proteinExistence type="predicted"/>